<dbReference type="AlphaFoldDB" id="A0A7J7FBU6"/>
<organism evidence="2 3">
    <name type="scientific">Diceros bicornis minor</name>
    <name type="common">South-central black rhinoceros</name>
    <dbReference type="NCBI Taxonomy" id="77932"/>
    <lineage>
        <taxon>Eukaryota</taxon>
        <taxon>Metazoa</taxon>
        <taxon>Chordata</taxon>
        <taxon>Craniata</taxon>
        <taxon>Vertebrata</taxon>
        <taxon>Euteleostomi</taxon>
        <taxon>Mammalia</taxon>
        <taxon>Eutheria</taxon>
        <taxon>Laurasiatheria</taxon>
        <taxon>Perissodactyla</taxon>
        <taxon>Rhinocerotidae</taxon>
        <taxon>Diceros</taxon>
    </lineage>
</organism>
<gene>
    <name evidence="2" type="ORF">HPG69_008868</name>
</gene>
<reference evidence="2 3" key="1">
    <citation type="journal article" date="2020" name="Mol. Biol. Evol.">
        <title>Interspecific Gene Flow and the Evolution of Specialization in Black and White Rhinoceros.</title>
        <authorList>
            <person name="Moodley Y."/>
            <person name="Westbury M.V."/>
            <person name="Russo I.M."/>
            <person name="Gopalakrishnan S."/>
            <person name="Rakotoarivelo A."/>
            <person name="Olsen R.A."/>
            <person name="Prost S."/>
            <person name="Tunstall T."/>
            <person name="Ryder O.A."/>
            <person name="Dalen L."/>
            <person name="Bruford M.W."/>
        </authorList>
    </citation>
    <scope>NUCLEOTIDE SEQUENCE [LARGE SCALE GENOMIC DNA]</scope>
    <source>
        <strain evidence="2">SBR-YM</strain>
        <tissue evidence="2">Skin</tissue>
    </source>
</reference>
<keyword evidence="1" id="KW-0472">Membrane</keyword>
<dbReference type="Gene3D" id="1.20.1070.10">
    <property type="entry name" value="Rhodopsin 7-helix transmembrane proteins"/>
    <property type="match status" value="1"/>
</dbReference>
<keyword evidence="1" id="KW-1133">Transmembrane helix</keyword>
<evidence type="ECO:0000313" key="2">
    <source>
        <dbReference type="EMBL" id="KAF5925184.1"/>
    </source>
</evidence>
<protein>
    <recommendedName>
        <fullName evidence="4">Olfactory receptor</fullName>
    </recommendedName>
</protein>
<accession>A0A7J7FBU6</accession>
<dbReference type="Proteomes" id="UP000551758">
    <property type="component" value="Unassembled WGS sequence"/>
</dbReference>
<evidence type="ECO:0008006" key="4">
    <source>
        <dbReference type="Google" id="ProtNLM"/>
    </source>
</evidence>
<comment type="caution">
    <text evidence="2">The sequence shown here is derived from an EMBL/GenBank/DDBJ whole genome shotgun (WGS) entry which is preliminary data.</text>
</comment>
<dbReference type="SUPFAM" id="SSF81321">
    <property type="entry name" value="Family A G protein-coupled receptor-like"/>
    <property type="match status" value="1"/>
</dbReference>
<dbReference type="PANTHER" id="PTHR26453">
    <property type="entry name" value="OLFACTORY RECEPTOR"/>
    <property type="match status" value="1"/>
</dbReference>
<keyword evidence="1" id="KW-0812">Transmembrane</keyword>
<evidence type="ECO:0000313" key="3">
    <source>
        <dbReference type="Proteomes" id="UP000551758"/>
    </source>
</evidence>
<dbReference type="EMBL" id="JACDTQ010000823">
    <property type="protein sequence ID" value="KAF5925184.1"/>
    <property type="molecule type" value="Genomic_DNA"/>
</dbReference>
<keyword evidence="3" id="KW-1185">Reference proteome</keyword>
<evidence type="ECO:0000256" key="1">
    <source>
        <dbReference type="SAM" id="Phobius"/>
    </source>
</evidence>
<feature type="transmembrane region" description="Helical" evidence="1">
    <location>
        <begin position="60"/>
        <end position="81"/>
    </location>
</feature>
<feature type="transmembrane region" description="Helical" evidence="1">
    <location>
        <begin position="25"/>
        <end position="48"/>
    </location>
</feature>
<sequence>MKGAYFSNLAGFILLGFSDQPQLEMVLLLVISIIYILTLMGNTTTILVSYLDPKLHISRYFFFSNLSFLDLCFTSILYITLRLDSTECVLLTVMVYDSFNAIYGPVHCGVIMNPKLL</sequence>
<name>A0A7J7FBU6_DICBM</name>
<proteinExistence type="predicted"/>